<dbReference type="PANTHER" id="PTHR11059">
    <property type="entry name" value="DNA REPAIR PROTEIN RECN"/>
    <property type="match status" value="1"/>
</dbReference>
<dbReference type="InterPro" id="IPR004604">
    <property type="entry name" value="DNA_recomb/repair_RecN"/>
</dbReference>
<keyword evidence="7 9" id="KW-0234">DNA repair</keyword>
<dbReference type="Gene3D" id="3.40.50.300">
    <property type="entry name" value="P-loop containing nucleotide triphosphate hydrolases"/>
    <property type="match status" value="2"/>
</dbReference>
<dbReference type="FunFam" id="3.40.50.300:FF:000356">
    <property type="entry name" value="DNA repair protein RecN"/>
    <property type="match status" value="1"/>
</dbReference>
<dbReference type="GO" id="GO:0006310">
    <property type="term" value="P:DNA recombination"/>
    <property type="evidence" value="ECO:0007669"/>
    <property type="project" value="InterPro"/>
</dbReference>
<name>A0A1Y1QMH3_9GAMM</name>
<dbReference type="NCBIfam" id="TIGR00634">
    <property type="entry name" value="recN"/>
    <property type="match status" value="1"/>
</dbReference>
<evidence type="ECO:0000256" key="1">
    <source>
        <dbReference type="ARBA" id="ARBA00003618"/>
    </source>
</evidence>
<dbReference type="PANTHER" id="PTHR11059:SF0">
    <property type="entry name" value="DNA REPAIR PROTEIN RECN"/>
    <property type="match status" value="1"/>
</dbReference>
<evidence type="ECO:0000256" key="10">
    <source>
        <dbReference type="SAM" id="Coils"/>
    </source>
</evidence>
<evidence type="ECO:0000256" key="3">
    <source>
        <dbReference type="ARBA" id="ARBA00021315"/>
    </source>
</evidence>
<feature type="coiled-coil region" evidence="10">
    <location>
        <begin position="181"/>
        <end position="238"/>
    </location>
</feature>
<dbReference type="NCBIfam" id="NF008121">
    <property type="entry name" value="PRK10869.1"/>
    <property type="match status" value="1"/>
</dbReference>
<sequence length="553" mass="61049">MLTHIHIRDFAIIETLDLELHAGMTALTGETGAGKSILLDAIGLVLGDKADSNTVRHGADKADLTLSVDITQTPFARDWLETQGMEHEDDTCILRRVITAQGKSRAWINGSPANLTQLRELGEQLVDIHGQHEHQSLMKKDAQRHLLDGFAGNDNLLEHTRNAWQAWKKLHERVTALSQQNQQHQERVELLRFQAHELEALALQADEPEQLDEELNRLANAEQLRATAEQGYAQLYDNEPSLYAILGRLMHDLAQQAQLDNRLEPPLELLTSAQIQVQEASVQLRDYAESLDIDPARLQAVENRIADIRSFARKYRTDPRLLPEKLLSIQTELAQLGGDDYDLETLEKQCQAAADHYRKQASNLSKARIKAAQQLSAGVTKAMQQLGMQGGQFTITVNSETQTAFQASGMDSIEFTVSANPGQPLKSLMKVASGGELSRISLAIQMIAAQKVTLPALIFDEVDTGIGGGIAEVVGKQLRALGTNRQVLCVTHLPQVASQAHQHYKVTKIKGKQHTSTGIEQLSHALRIEEIARMIGGVEITPATRALAEEMLG</sequence>
<protein>
    <recommendedName>
        <fullName evidence="3 9">DNA repair protein RecN</fullName>
    </recommendedName>
    <alternativeName>
        <fullName evidence="8 9">Recombination protein N</fullName>
    </alternativeName>
</protein>
<dbReference type="AlphaFoldDB" id="A0A1Y1QMH3"/>
<keyword evidence="10" id="KW-0175">Coiled coil</keyword>
<evidence type="ECO:0000259" key="11">
    <source>
        <dbReference type="Pfam" id="PF02463"/>
    </source>
</evidence>
<comment type="function">
    <text evidence="1 9">May be involved in recombinational repair of damaged DNA.</text>
</comment>
<comment type="similarity">
    <text evidence="2 9">Belongs to the RecN family.</text>
</comment>
<dbReference type="SUPFAM" id="SSF52540">
    <property type="entry name" value="P-loop containing nucleoside triphosphate hydrolases"/>
    <property type="match status" value="2"/>
</dbReference>
<dbReference type="GO" id="GO:0009432">
    <property type="term" value="P:SOS response"/>
    <property type="evidence" value="ECO:0007669"/>
    <property type="project" value="TreeGrafter"/>
</dbReference>
<keyword evidence="6" id="KW-0067">ATP-binding</keyword>
<accession>A0A1Y1QMH3</accession>
<comment type="caution">
    <text evidence="12">The sequence shown here is derived from an EMBL/GenBank/DDBJ whole genome shotgun (WGS) entry which is preliminary data.</text>
</comment>
<dbReference type="InterPro" id="IPR003395">
    <property type="entry name" value="RecF/RecN/SMC_N"/>
</dbReference>
<evidence type="ECO:0000313" key="13">
    <source>
        <dbReference type="Proteomes" id="UP000192491"/>
    </source>
</evidence>
<evidence type="ECO:0000313" key="12">
    <source>
        <dbReference type="EMBL" id="OQX09297.1"/>
    </source>
</evidence>
<gene>
    <name evidence="12" type="ORF">BWK73_23150</name>
</gene>
<dbReference type="Pfam" id="PF02463">
    <property type="entry name" value="SMC_N"/>
    <property type="match status" value="1"/>
</dbReference>
<evidence type="ECO:0000256" key="7">
    <source>
        <dbReference type="ARBA" id="ARBA00023204"/>
    </source>
</evidence>
<evidence type="ECO:0000256" key="9">
    <source>
        <dbReference type="PIRNR" id="PIRNR003128"/>
    </source>
</evidence>
<evidence type="ECO:0000256" key="6">
    <source>
        <dbReference type="ARBA" id="ARBA00022840"/>
    </source>
</evidence>
<dbReference type="InterPro" id="IPR027417">
    <property type="entry name" value="P-loop_NTPase"/>
</dbReference>
<dbReference type="GO" id="GO:0006281">
    <property type="term" value="P:DNA repair"/>
    <property type="evidence" value="ECO:0007669"/>
    <property type="project" value="UniProtKB-KW"/>
</dbReference>
<keyword evidence="4" id="KW-0547">Nucleotide-binding</keyword>
<evidence type="ECO:0000256" key="4">
    <source>
        <dbReference type="ARBA" id="ARBA00022741"/>
    </source>
</evidence>
<dbReference type="FunFam" id="3.40.50.300:FF:000319">
    <property type="entry name" value="DNA repair protein RecN"/>
    <property type="match status" value="1"/>
</dbReference>
<proteinExistence type="inferred from homology"/>
<dbReference type="GO" id="GO:0005524">
    <property type="term" value="F:ATP binding"/>
    <property type="evidence" value="ECO:0007669"/>
    <property type="project" value="UniProtKB-KW"/>
</dbReference>
<evidence type="ECO:0000256" key="8">
    <source>
        <dbReference type="ARBA" id="ARBA00033408"/>
    </source>
</evidence>
<dbReference type="Proteomes" id="UP000192491">
    <property type="component" value="Unassembled WGS sequence"/>
</dbReference>
<dbReference type="PIRSF" id="PIRSF003128">
    <property type="entry name" value="RecN"/>
    <property type="match status" value="1"/>
</dbReference>
<evidence type="ECO:0000256" key="5">
    <source>
        <dbReference type="ARBA" id="ARBA00022763"/>
    </source>
</evidence>
<reference evidence="12 13" key="1">
    <citation type="submission" date="2017-01" db="EMBL/GenBank/DDBJ databases">
        <title>Novel large sulfur bacteria in the metagenomes of groundwater-fed chemosynthetic microbial mats in the Lake Huron basin.</title>
        <authorList>
            <person name="Sharrar A.M."/>
            <person name="Flood B.E."/>
            <person name="Bailey J.V."/>
            <person name="Jones D.S."/>
            <person name="Biddanda B."/>
            <person name="Ruberg S.A."/>
            <person name="Marcus D.N."/>
            <person name="Dick G.J."/>
        </authorList>
    </citation>
    <scope>NUCLEOTIDE SEQUENCE [LARGE SCALE GENOMIC DNA]</scope>
    <source>
        <strain evidence="12">A8</strain>
    </source>
</reference>
<keyword evidence="5 9" id="KW-0227">DNA damage</keyword>
<organism evidence="12 13">
    <name type="scientific">Thiothrix lacustris</name>
    <dbReference type="NCBI Taxonomy" id="525917"/>
    <lineage>
        <taxon>Bacteria</taxon>
        <taxon>Pseudomonadati</taxon>
        <taxon>Pseudomonadota</taxon>
        <taxon>Gammaproteobacteria</taxon>
        <taxon>Thiotrichales</taxon>
        <taxon>Thiotrichaceae</taxon>
        <taxon>Thiothrix</taxon>
    </lineage>
</organism>
<dbReference type="GO" id="GO:0043590">
    <property type="term" value="C:bacterial nucleoid"/>
    <property type="evidence" value="ECO:0007669"/>
    <property type="project" value="TreeGrafter"/>
</dbReference>
<dbReference type="CDD" id="cd03241">
    <property type="entry name" value="ABC_RecN"/>
    <property type="match status" value="2"/>
</dbReference>
<evidence type="ECO:0000256" key="2">
    <source>
        <dbReference type="ARBA" id="ARBA00009441"/>
    </source>
</evidence>
<dbReference type="EMBL" id="MTEJ01000147">
    <property type="protein sequence ID" value="OQX09297.1"/>
    <property type="molecule type" value="Genomic_DNA"/>
</dbReference>
<feature type="domain" description="RecF/RecN/SMC N-terminal" evidence="11">
    <location>
        <begin position="1"/>
        <end position="511"/>
    </location>
</feature>